<dbReference type="EMBL" id="FOOG01000014">
    <property type="protein sequence ID" value="SFF93016.1"/>
    <property type="molecule type" value="Genomic_DNA"/>
</dbReference>
<dbReference type="AlphaFoldDB" id="A0A1I2MUK0"/>
<keyword evidence="3" id="KW-1185">Reference proteome</keyword>
<dbReference type="Pfam" id="PF07238">
    <property type="entry name" value="PilZ"/>
    <property type="match status" value="1"/>
</dbReference>
<evidence type="ECO:0000259" key="1">
    <source>
        <dbReference type="Pfam" id="PF07238"/>
    </source>
</evidence>
<gene>
    <name evidence="2" type="ORF">SAMN05216353_11454</name>
</gene>
<dbReference type="RefSeq" id="WP_089751860.1">
    <property type="nucleotide sequence ID" value="NZ_FOOG01000014.1"/>
</dbReference>
<feature type="domain" description="PilZ" evidence="1">
    <location>
        <begin position="37"/>
        <end position="105"/>
    </location>
</feature>
<dbReference type="OrthoDB" id="2354159at2"/>
<dbReference type="Gene3D" id="2.40.10.220">
    <property type="entry name" value="predicted glycosyltransferase like domains"/>
    <property type="match status" value="1"/>
</dbReference>
<protein>
    <submittedName>
        <fullName evidence="2">PilZ domain-containing protein</fullName>
    </submittedName>
</protein>
<dbReference type="GO" id="GO:0035438">
    <property type="term" value="F:cyclic-di-GMP binding"/>
    <property type="evidence" value="ECO:0007669"/>
    <property type="project" value="InterPro"/>
</dbReference>
<proteinExistence type="predicted"/>
<evidence type="ECO:0000313" key="3">
    <source>
        <dbReference type="Proteomes" id="UP000198897"/>
    </source>
</evidence>
<dbReference type="Proteomes" id="UP000198897">
    <property type="component" value="Unassembled WGS sequence"/>
</dbReference>
<sequence length="123" mass="13903">MRYRRNETLRYTFEEPLSAGFKLIKVDKNPVNSSMGAGSVIDISPGGMRLATDVHIPTSKTVHLFVATSLAGHDLSFTAEVIWMKPSRGQYHYGLDFIGDHQEEVFQALKKHNQIKDKKTPKE</sequence>
<name>A0A1I2MUK0_9BACI</name>
<dbReference type="InterPro" id="IPR009875">
    <property type="entry name" value="PilZ_domain"/>
</dbReference>
<evidence type="ECO:0000313" key="2">
    <source>
        <dbReference type="EMBL" id="SFF93016.1"/>
    </source>
</evidence>
<accession>A0A1I2MUK0</accession>
<reference evidence="3" key="1">
    <citation type="submission" date="2016-10" db="EMBL/GenBank/DDBJ databases">
        <authorList>
            <person name="Varghese N."/>
            <person name="Submissions S."/>
        </authorList>
    </citation>
    <scope>NUCLEOTIDE SEQUENCE [LARGE SCALE GENOMIC DNA]</scope>
    <source>
        <strain evidence="3">FP5</strain>
    </source>
</reference>
<organism evidence="2 3">
    <name type="scientific">Halobacillus alkaliphilus</name>
    <dbReference type="NCBI Taxonomy" id="396056"/>
    <lineage>
        <taxon>Bacteria</taxon>
        <taxon>Bacillati</taxon>
        <taxon>Bacillota</taxon>
        <taxon>Bacilli</taxon>
        <taxon>Bacillales</taxon>
        <taxon>Bacillaceae</taxon>
        <taxon>Halobacillus</taxon>
    </lineage>
</organism>
<dbReference type="SUPFAM" id="SSF141371">
    <property type="entry name" value="PilZ domain-like"/>
    <property type="match status" value="1"/>
</dbReference>